<proteinExistence type="predicted"/>
<dbReference type="PANTHER" id="PTHR43196">
    <property type="entry name" value="SULFATE ADENYLYLTRANSFERASE SUBUNIT 2"/>
    <property type="match status" value="1"/>
</dbReference>
<dbReference type="STRING" id="679201.HMPREF9334_00370"/>
<sequence length="270" mass="31623">MSVLKENTLYGVVDKVKVAIKRLQLHVPPEGYYVAFSGGKDSCVVYDLCKRAGVKYDAHYNVTGVDPPELVKFIRLCYPEAWEGRNMPIRTMWQLIPEKRMPPTRMVRYCCQVLKEGGGKGRFVVTGVRHAESTRRANRKIVETCNQHRNKQYLHPIIDWSDADVWEYIRSRNLPYCSLYDEGYKRLGCIMCPYQGKAGMLRDAERWSAYARAYEEAFQRMLDKRRADGFPTQWETGADVMKWWIEQDHRLKENDKQLSLFGMRMDENSV</sequence>
<comment type="caution">
    <text evidence="2">The sequence shown here is derived from an EMBL/GenBank/DDBJ whole genome shotgun (WGS) entry which is preliminary data.</text>
</comment>
<dbReference type="InterPro" id="IPR050128">
    <property type="entry name" value="Sulfate_adenylyltrnsfr_sub2"/>
</dbReference>
<protein>
    <recommendedName>
        <fullName evidence="1">Phosphoadenosine phosphosulphate reductase domain-containing protein</fullName>
    </recommendedName>
</protein>
<keyword evidence="3" id="KW-1185">Reference proteome</keyword>
<evidence type="ECO:0000259" key="1">
    <source>
        <dbReference type="Pfam" id="PF01507"/>
    </source>
</evidence>
<dbReference type="Proteomes" id="UP000004129">
    <property type="component" value="Unassembled WGS sequence"/>
</dbReference>
<dbReference type="Gene3D" id="3.40.50.620">
    <property type="entry name" value="HUPs"/>
    <property type="match status" value="1"/>
</dbReference>
<dbReference type="SUPFAM" id="SSF52402">
    <property type="entry name" value="Adenine nucleotide alpha hydrolases-like"/>
    <property type="match status" value="1"/>
</dbReference>
<name>G5GM89_9FIRM</name>
<accession>G5GM89</accession>
<evidence type="ECO:0000313" key="3">
    <source>
        <dbReference type="Proteomes" id="UP000004129"/>
    </source>
</evidence>
<reference evidence="2 3" key="1">
    <citation type="submission" date="2011-08" db="EMBL/GenBank/DDBJ databases">
        <title>The Genome Sequence of Selenomonas infelix ATCC 43532.</title>
        <authorList>
            <consortium name="The Broad Institute Genome Sequencing Platform"/>
            <person name="Earl A."/>
            <person name="Ward D."/>
            <person name="Feldgarden M."/>
            <person name="Gevers D."/>
            <person name="Izard J."/>
            <person name="Blanton J.M."/>
            <person name="Baranova O.V."/>
            <person name="Dewhirst F.E."/>
            <person name="Young S.K."/>
            <person name="Zeng Q."/>
            <person name="Gargeya S."/>
            <person name="Fitzgerald M."/>
            <person name="Haas B."/>
            <person name="Abouelleil A."/>
            <person name="Alvarado L."/>
            <person name="Arachchi H.M."/>
            <person name="Berlin A."/>
            <person name="Brown A."/>
            <person name="Chapman S.B."/>
            <person name="Chen Z."/>
            <person name="Dunbar C."/>
            <person name="Freedman E."/>
            <person name="Gearin G."/>
            <person name="Gellesch M."/>
            <person name="Goldberg J."/>
            <person name="Griggs A."/>
            <person name="Gujja S."/>
            <person name="Heiman D."/>
            <person name="Howarth C."/>
            <person name="Larson L."/>
            <person name="Lui A."/>
            <person name="MacDonald P.J.P."/>
            <person name="Montmayeur A."/>
            <person name="Murphy C."/>
            <person name="Neiman D."/>
            <person name="Pearson M."/>
            <person name="Priest M."/>
            <person name="Roberts A."/>
            <person name="Saif S."/>
            <person name="Shea T."/>
            <person name="Shenoy N."/>
            <person name="Sisk P."/>
            <person name="Stolte C."/>
            <person name="Sykes S."/>
            <person name="Wortman J."/>
            <person name="Nusbaum C."/>
            <person name="Birren B."/>
        </authorList>
    </citation>
    <scope>NUCLEOTIDE SEQUENCE [LARGE SCALE GENOMIC DNA]</scope>
    <source>
        <strain evidence="2 3">ATCC 43532</strain>
    </source>
</reference>
<dbReference type="AlphaFoldDB" id="G5GM89"/>
<dbReference type="EMBL" id="ACZM01000003">
    <property type="protein sequence ID" value="EHG22334.1"/>
    <property type="molecule type" value="Genomic_DNA"/>
</dbReference>
<dbReference type="eggNOG" id="COG0175">
    <property type="taxonomic scope" value="Bacteria"/>
</dbReference>
<dbReference type="PATRIC" id="fig|679201.3.peg.372"/>
<organism evidence="2 3">
    <name type="scientific">Selenomonas infelix ATCC 43532</name>
    <dbReference type="NCBI Taxonomy" id="679201"/>
    <lineage>
        <taxon>Bacteria</taxon>
        <taxon>Bacillati</taxon>
        <taxon>Bacillota</taxon>
        <taxon>Negativicutes</taxon>
        <taxon>Selenomonadales</taxon>
        <taxon>Selenomonadaceae</taxon>
        <taxon>Selenomonas</taxon>
    </lineage>
</organism>
<dbReference type="GO" id="GO:0003824">
    <property type="term" value="F:catalytic activity"/>
    <property type="evidence" value="ECO:0007669"/>
    <property type="project" value="InterPro"/>
</dbReference>
<dbReference type="PANTHER" id="PTHR43196:SF2">
    <property type="entry name" value="PHOSPHOADENOSINE PHOSPHOSULFATE REDUCTASE"/>
    <property type="match status" value="1"/>
</dbReference>
<evidence type="ECO:0000313" key="2">
    <source>
        <dbReference type="EMBL" id="EHG22334.1"/>
    </source>
</evidence>
<dbReference type="InterPro" id="IPR014729">
    <property type="entry name" value="Rossmann-like_a/b/a_fold"/>
</dbReference>
<dbReference type="Pfam" id="PF01507">
    <property type="entry name" value="PAPS_reduct"/>
    <property type="match status" value="1"/>
</dbReference>
<gene>
    <name evidence="2" type="ORF">HMPREF9334_00370</name>
</gene>
<feature type="domain" description="Phosphoadenosine phosphosulphate reductase" evidence="1">
    <location>
        <begin position="33"/>
        <end position="193"/>
    </location>
</feature>
<dbReference type="InterPro" id="IPR002500">
    <property type="entry name" value="PAPS_reduct_dom"/>
</dbReference>
<dbReference type="HOGENOM" id="CLU_060327_0_0_9"/>